<protein>
    <submittedName>
        <fullName evidence="5">Uncharacterized protein</fullName>
    </submittedName>
</protein>
<accession>A0A813KS16</accession>
<feature type="repeat" description="RCC1" evidence="2">
    <location>
        <begin position="378"/>
        <end position="441"/>
    </location>
</feature>
<dbReference type="InterPro" id="IPR051709">
    <property type="entry name" value="Ub-ligase/GTPase-reg"/>
</dbReference>
<dbReference type="Pfam" id="PF13540">
    <property type="entry name" value="RCC1_2"/>
    <property type="match status" value="1"/>
</dbReference>
<evidence type="ECO:0000313" key="5">
    <source>
        <dbReference type="EMBL" id="CAE8710429.1"/>
    </source>
</evidence>
<evidence type="ECO:0000256" key="3">
    <source>
        <dbReference type="SAM" id="MobiDB-lite"/>
    </source>
</evidence>
<evidence type="ECO:0000256" key="4">
    <source>
        <dbReference type="SAM" id="Phobius"/>
    </source>
</evidence>
<sequence>MCYNCIGFVLSSICTLIFCGYGMVNWFAASTALEFALKTFAFGLFAPQLSPAETPARWRCTAEPTEIPGAPGFTTLAGSHHCCLGITPEGDVHRWTAGGSISEGGVARGFGMEWSLSVLKDEVGHRLQLRDIAIGNGERREQSQRRVAAVALMDSGDVFTTETWYADGGDGSEGSTPLACPDWHPVSCLQSTLVVSVACGAGFCTALTAHGELLAWGESPCGALGLGSERSGKPVQQAAIPTRVLGALSTCRVAAVACGDCHVVAAAFDEDDLLAGEVFAWGSTADNRLGLETSESSLWEPKVLPWLRAAQLGDRLRARREGVQATDDRRSDEQGASSSGTGSLSSPPLAPTRRTLRMPQRITQVSCGSRHSVVVCQGGIICFGANDRGQLGWPSASADEQGLGLPSFAYCPELWEDGAQREAAARRVCCGPLHTAAVSSQGQLHLWGLDLFKIPEGLLGMDTAAAAGGTAFKDGDSSSDSFGLRRIQFFGSHRPVVALACGAHFVVASAEVELPSNWEETKSPLIHEDNPLWCAGDDGRGADPSCSGRSSAWRPAHLPPKPEEESERHRNLVRELERSVQRRLAQEQQEASQQRRREEIREKRLQ</sequence>
<keyword evidence="4" id="KW-0812">Transmembrane</keyword>
<feature type="compositionally biased region" description="Low complexity" evidence="3">
    <location>
        <begin position="582"/>
        <end position="592"/>
    </location>
</feature>
<organism evidence="5 6">
    <name type="scientific">Polarella glacialis</name>
    <name type="common">Dinoflagellate</name>
    <dbReference type="NCBI Taxonomy" id="89957"/>
    <lineage>
        <taxon>Eukaryota</taxon>
        <taxon>Sar</taxon>
        <taxon>Alveolata</taxon>
        <taxon>Dinophyceae</taxon>
        <taxon>Suessiales</taxon>
        <taxon>Suessiaceae</taxon>
        <taxon>Polarella</taxon>
    </lineage>
</organism>
<feature type="non-terminal residue" evidence="5">
    <location>
        <position position="606"/>
    </location>
</feature>
<feature type="compositionally biased region" description="Low complexity" evidence="3">
    <location>
        <begin position="335"/>
        <end position="347"/>
    </location>
</feature>
<evidence type="ECO:0000313" key="6">
    <source>
        <dbReference type="Proteomes" id="UP000626109"/>
    </source>
</evidence>
<evidence type="ECO:0000256" key="1">
    <source>
        <dbReference type="ARBA" id="ARBA00022737"/>
    </source>
</evidence>
<dbReference type="PANTHER" id="PTHR45622:SF44">
    <property type="entry name" value="REGULATOR OF CHROMOSOME CONDENSATION (RCC1) FAMILY PROTEIN"/>
    <property type="match status" value="1"/>
</dbReference>
<dbReference type="Proteomes" id="UP000626109">
    <property type="component" value="Unassembled WGS sequence"/>
</dbReference>
<comment type="caution">
    <text evidence="5">The sequence shown here is derived from an EMBL/GenBank/DDBJ whole genome shotgun (WGS) entry which is preliminary data.</text>
</comment>
<keyword evidence="4" id="KW-1133">Transmembrane helix</keyword>
<keyword evidence="4" id="KW-0472">Membrane</keyword>
<evidence type="ECO:0000256" key="2">
    <source>
        <dbReference type="PROSITE-ProRule" id="PRU00235"/>
    </source>
</evidence>
<keyword evidence="1" id="KW-0677">Repeat</keyword>
<proteinExistence type="predicted"/>
<feature type="repeat" description="RCC1" evidence="2">
    <location>
        <begin position="211"/>
        <end position="269"/>
    </location>
</feature>
<dbReference type="Gene3D" id="2.130.10.30">
    <property type="entry name" value="Regulator of chromosome condensation 1/beta-lactamase-inhibitor protein II"/>
    <property type="match status" value="2"/>
</dbReference>
<feature type="repeat" description="RCC1" evidence="2">
    <location>
        <begin position="276"/>
        <end position="378"/>
    </location>
</feature>
<dbReference type="SUPFAM" id="SSF50985">
    <property type="entry name" value="RCC1/BLIP-II"/>
    <property type="match status" value="1"/>
</dbReference>
<feature type="region of interest" description="Disordered" evidence="3">
    <location>
        <begin position="319"/>
        <end position="355"/>
    </location>
</feature>
<feature type="region of interest" description="Disordered" evidence="3">
    <location>
        <begin position="534"/>
        <end position="606"/>
    </location>
</feature>
<dbReference type="PANTHER" id="PTHR45622">
    <property type="entry name" value="UBIQUITIN-PROTEIN LIGASE E3A-RELATED"/>
    <property type="match status" value="1"/>
</dbReference>
<dbReference type="Pfam" id="PF00415">
    <property type="entry name" value="RCC1"/>
    <property type="match status" value="1"/>
</dbReference>
<dbReference type="InterPro" id="IPR000408">
    <property type="entry name" value="Reg_chr_condens"/>
</dbReference>
<reference evidence="5" key="1">
    <citation type="submission" date="2021-02" db="EMBL/GenBank/DDBJ databases">
        <authorList>
            <person name="Dougan E. K."/>
            <person name="Rhodes N."/>
            <person name="Thang M."/>
            <person name="Chan C."/>
        </authorList>
    </citation>
    <scope>NUCLEOTIDE SEQUENCE</scope>
</reference>
<dbReference type="EMBL" id="CAJNNW010031988">
    <property type="protein sequence ID" value="CAE8710429.1"/>
    <property type="molecule type" value="Genomic_DNA"/>
</dbReference>
<dbReference type="InterPro" id="IPR009091">
    <property type="entry name" value="RCC1/BLIP-II"/>
</dbReference>
<dbReference type="PROSITE" id="PS50012">
    <property type="entry name" value="RCC1_3"/>
    <property type="match status" value="3"/>
</dbReference>
<feature type="compositionally biased region" description="Basic and acidic residues" evidence="3">
    <location>
        <begin position="560"/>
        <end position="580"/>
    </location>
</feature>
<feature type="compositionally biased region" description="Basic and acidic residues" evidence="3">
    <location>
        <begin position="319"/>
        <end position="333"/>
    </location>
</feature>
<feature type="compositionally biased region" description="Basic and acidic residues" evidence="3">
    <location>
        <begin position="593"/>
        <end position="606"/>
    </location>
</feature>
<gene>
    <name evidence="5" type="ORF">PGLA2088_LOCUS35940</name>
</gene>
<name>A0A813KS16_POLGL</name>
<feature type="transmembrane region" description="Helical" evidence="4">
    <location>
        <begin position="6"/>
        <end position="28"/>
    </location>
</feature>
<dbReference type="PROSITE" id="PS00626">
    <property type="entry name" value="RCC1_2"/>
    <property type="match status" value="2"/>
</dbReference>
<dbReference type="AlphaFoldDB" id="A0A813KS16"/>
<dbReference type="GO" id="GO:0005737">
    <property type="term" value="C:cytoplasm"/>
    <property type="evidence" value="ECO:0007669"/>
    <property type="project" value="TreeGrafter"/>
</dbReference>